<accession>A0A1C1CTR7</accession>
<feature type="transmembrane region" description="Helical" evidence="6">
    <location>
        <begin position="314"/>
        <end position="333"/>
    </location>
</feature>
<sequence length="388" mass="42387">MDRSKGGKALSGRGTVPADTYRNPFNADVVDVPPSPGPYADRSVSAIISLTPAMAQPNNATFYLPLSNCTEVTPRCPVEHSIYGYYPSVGANAFFVAVFAMCGAFQLLFGIRYKTWTYLVAMLLACADQALGYVGRVILHHNPFDEIGFQIQICCLILGPAFNSAAIYLVLKHITLCFGPEFSRIKPKWYTWIFITGDLVSLVLQAIGGGMAATANDNQSQQDTGDNLMMAGIAFQVVTLFFFGTAASWYVFRRWKPQNVAFTPEAVHFLGSTKFRLFVYGFVLAYVAIVVRCIYRIVEMAGGWANPVMQFEPAFIALDGCMVIIATLVQTVFHPGFCFPRLSSAYIPPPSTSTVPVAGKDSMGASMPPTPPGETVETQMEKGSRLYV</sequence>
<evidence type="ECO:0000256" key="4">
    <source>
        <dbReference type="ARBA" id="ARBA00023136"/>
    </source>
</evidence>
<dbReference type="GO" id="GO:0000324">
    <property type="term" value="C:fungal-type vacuole"/>
    <property type="evidence" value="ECO:0007669"/>
    <property type="project" value="TreeGrafter"/>
</dbReference>
<evidence type="ECO:0000256" key="3">
    <source>
        <dbReference type="ARBA" id="ARBA00022989"/>
    </source>
</evidence>
<dbReference type="Pfam" id="PF04479">
    <property type="entry name" value="RTA1"/>
    <property type="match status" value="1"/>
</dbReference>
<dbReference type="AlphaFoldDB" id="A0A1C1CTR7"/>
<comment type="caution">
    <text evidence="7">The sequence shown here is derived from an EMBL/GenBank/DDBJ whole genome shotgun (WGS) entry which is preliminary data.</text>
</comment>
<gene>
    <name evidence="7" type="ORF">CLCR_08600</name>
</gene>
<dbReference type="Proteomes" id="UP000094526">
    <property type="component" value="Unassembled WGS sequence"/>
</dbReference>
<dbReference type="STRING" id="86049.A0A1C1CTR7"/>
<evidence type="ECO:0000256" key="2">
    <source>
        <dbReference type="ARBA" id="ARBA00022692"/>
    </source>
</evidence>
<evidence type="ECO:0000256" key="1">
    <source>
        <dbReference type="ARBA" id="ARBA00004141"/>
    </source>
</evidence>
<feature type="transmembrane region" description="Helical" evidence="6">
    <location>
        <begin position="233"/>
        <end position="252"/>
    </location>
</feature>
<dbReference type="VEuPathDB" id="FungiDB:G647_06248"/>
<name>A0A1C1CTR7_9EURO</name>
<comment type="subcellular location">
    <subcellularLocation>
        <location evidence="1">Membrane</location>
        <topology evidence="1">Multi-pass membrane protein</topology>
    </subcellularLocation>
</comment>
<dbReference type="PANTHER" id="PTHR31465">
    <property type="entry name" value="PROTEIN RTA1-RELATED"/>
    <property type="match status" value="1"/>
</dbReference>
<feature type="transmembrane region" description="Helical" evidence="6">
    <location>
        <begin position="116"/>
        <end position="135"/>
    </location>
</feature>
<evidence type="ECO:0000256" key="5">
    <source>
        <dbReference type="SAM" id="MobiDB-lite"/>
    </source>
</evidence>
<dbReference type="eggNOG" id="ENOG502QU4U">
    <property type="taxonomic scope" value="Eukaryota"/>
</dbReference>
<dbReference type="PANTHER" id="PTHR31465:SF8">
    <property type="entry name" value="DOMAIN PROTEIN, PUTATIVE (AFU_ORTHOLOGUE AFUA_6G14140)-RELATED"/>
    <property type="match status" value="1"/>
</dbReference>
<proteinExistence type="predicted"/>
<keyword evidence="2 6" id="KW-0812">Transmembrane</keyword>
<feature type="compositionally biased region" description="Basic and acidic residues" evidence="5">
    <location>
        <begin position="379"/>
        <end position="388"/>
    </location>
</feature>
<feature type="transmembrane region" description="Helical" evidence="6">
    <location>
        <begin position="192"/>
        <end position="213"/>
    </location>
</feature>
<feature type="transmembrane region" description="Helical" evidence="6">
    <location>
        <begin position="147"/>
        <end position="171"/>
    </location>
</feature>
<evidence type="ECO:0000313" key="8">
    <source>
        <dbReference type="Proteomes" id="UP000094526"/>
    </source>
</evidence>
<dbReference type="GO" id="GO:0005886">
    <property type="term" value="C:plasma membrane"/>
    <property type="evidence" value="ECO:0007669"/>
    <property type="project" value="TreeGrafter"/>
</dbReference>
<feature type="transmembrane region" description="Helical" evidence="6">
    <location>
        <begin position="277"/>
        <end position="298"/>
    </location>
</feature>
<keyword evidence="3 6" id="KW-1133">Transmembrane helix</keyword>
<protein>
    <submittedName>
        <fullName evidence="7">Putative RTA1 domain protein</fullName>
    </submittedName>
</protein>
<dbReference type="VEuPathDB" id="FungiDB:CLCR_08600"/>
<keyword evidence="8" id="KW-1185">Reference proteome</keyword>
<keyword evidence="4 6" id="KW-0472">Membrane</keyword>
<dbReference type="EMBL" id="LGRB01000009">
    <property type="protein sequence ID" value="OCT51872.1"/>
    <property type="molecule type" value="Genomic_DNA"/>
</dbReference>
<evidence type="ECO:0000313" key="7">
    <source>
        <dbReference type="EMBL" id="OCT51872.1"/>
    </source>
</evidence>
<feature type="region of interest" description="Disordered" evidence="5">
    <location>
        <begin position="358"/>
        <end position="388"/>
    </location>
</feature>
<organism evidence="7 8">
    <name type="scientific">Cladophialophora carrionii</name>
    <dbReference type="NCBI Taxonomy" id="86049"/>
    <lineage>
        <taxon>Eukaryota</taxon>
        <taxon>Fungi</taxon>
        <taxon>Dikarya</taxon>
        <taxon>Ascomycota</taxon>
        <taxon>Pezizomycotina</taxon>
        <taxon>Eurotiomycetes</taxon>
        <taxon>Chaetothyriomycetidae</taxon>
        <taxon>Chaetothyriales</taxon>
        <taxon>Herpotrichiellaceae</taxon>
        <taxon>Cladophialophora</taxon>
    </lineage>
</organism>
<evidence type="ECO:0000256" key="6">
    <source>
        <dbReference type="SAM" id="Phobius"/>
    </source>
</evidence>
<dbReference type="InterPro" id="IPR007568">
    <property type="entry name" value="RTA1"/>
</dbReference>
<feature type="transmembrane region" description="Helical" evidence="6">
    <location>
        <begin position="89"/>
        <end position="109"/>
    </location>
</feature>
<dbReference type="OrthoDB" id="4521223at2759"/>
<reference evidence="8" key="1">
    <citation type="submission" date="2015-07" db="EMBL/GenBank/DDBJ databases">
        <authorList>
            <person name="Teixeira M.M."/>
            <person name="Souza R.C."/>
            <person name="Almeida L.G."/>
            <person name="Vicente V.A."/>
            <person name="de Hoog S."/>
            <person name="Bocca A.L."/>
            <person name="de Almeida S.R."/>
            <person name="Vasconcelos A.T."/>
            <person name="Felipe M.S."/>
        </authorList>
    </citation>
    <scope>NUCLEOTIDE SEQUENCE [LARGE SCALE GENOMIC DNA]</scope>
    <source>
        <strain evidence="8">KSF</strain>
    </source>
</reference>